<dbReference type="AlphaFoldDB" id="A0AAV5J6Y0"/>
<reference evidence="1 2" key="1">
    <citation type="journal article" date="2021" name="Commun. Biol.">
        <title>The genome of Shorea leprosula (Dipterocarpaceae) highlights the ecological relevance of drought in aseasonal tropical rainforests.</title>
        <authorList>
            <person name="Ng K.K.S."/>
            <person name="Kobayashi M.J."/>
            <person name="Fawcett J.A."/>
            <person name="Hatakeyama M."/>
            <person name="Paape T."/>
            <person name="Ng C.H."/>
            <person name="Ang C.C."/>
            <person name="Tnah L.H."/>
            <person name="Lee C.T."/>
            <person name="Nishiyama T."/>
            <person name="Sese J."/>
            <person name="O'Brien M.J."/>
            <person name="Copetti D."/>
            <person name="Mohd Noor M.I."/>
            <person name="Ong R.C."/>
            <person name="Putra M."/>
            <person name="Sireger I.Z."/>
            <person name="Indrioko S."/>
            <person name="Kosugi Y."/>
            <person name="Izuno A."/>
            <person name="Isagi Y."/>
            <person name="Lee S.L."/>
            <person name="Shimizu K.K."/>
        </authorList>
    </citation>
    <scope>NUCLEOTIDE SEQUENCE [LARGE SCALE GENOMIC DNA]</scope>
    <source>
        <strain evidence="1">214</strain>
    </source>
</reference>
<comment type="caution">
    <text evidence="1">The sequence shown here is derived from an EMBL/GenBank/DDBJ whole genome shotgun (WGS) entry which is preliminary data.</text>
</comment>
<evidence type="ECO:0000313" key="1">
    <source>
        <dbReference type="EMBL" id="GKV06691.1"/>
    </source>
</evidence>
<dbReference type="Proteomes" id="UP001054252">
    <property type="component" value="Unassembled WGS sequence"/>
</dbReference>
<proteinExistence type="predicted"/>
<evidence type="ECO:0000313" key="2">
    <source>
        <dbReference type="Proteomes" id="UP001054252"/>
    </source>
</evidence>
<name>A0AAV5J6Y0_9ROSI</name>
<dbReference type="EMBL" id="BPVZ01000025">
    <property type="protein sequence ID" value="GKV06691.1"/>
    <property type="molecule type" value="Genomic_DNA"/>
</dbReference>
<keyword evidence="2" id="KW-1185">Reference proteome</keyword>
<organism evidence="1 2">
    <name type="scientific">Rubroshorea leprosula</name>
    <dbReference type="NCBI Taxonomy" id="152421"/>
    <lineage>
        <taxon>Eukaryota</taxon>
        <taxon>Viridiplantae</taxon>
        <taxon>Streptophyta</taxon>
        <taxon>Embryophyta</taxon>
        <taxon>Tracheophyta</taxon>
        <taxon>Spermatophyta</taxon>
        <taxon>Magnoliopsida</taxon>
        <taxon>eudicotyledons</taxon>
        <taxon>Gunneridae</taxon>
        <taxon>Pentapetalae</taxon>
        <taxon>rosids</taxon>
        <taxon>malvids</taxon>
        <taxon>Malvales</taxon>
        <taxon>Dipterocarpaceae</taxon>
        <taxon>Rubroshorea</taxon>
    </lineage>
</organism>
<accession>A0AAV5J6Y0</accession>
<protein>
    <submittedName>
        <fullName evidence="1">Uncharacterized protein</fullName>
    </submittedName>
</protein>
<gene>
    <name evidence="1" type="ORF">SLEP1_g18549</name>
</gene>
<sequence length="193" mass="22008">MRTMDLGPISQILSMAIMSLMERDVLLEEMCAMHHTTKRFKRAWEEAIEPIKATQPMKEIHMGFSMQGLRKAGLIPEEEHRVHVGTSASPEGLEAKHNVIRPLLRVEVEDWGRRTLLVALPVDSAAGHYGYRSWRPVEEESLNCWKVHQQWRRVRDSDGSRTHPPFDCPLECKSCNEANLLEDGADTAPENNA</sequence>